<dbReference type="InterPro" id="IPR029044">
    <property type="entry name" value="Nucleotide-diphossugar_trans"/>
</dbReference>
<protein>
    <submittedName>
        <fullName evidence="1">Uncharacterized protein</fullName>
    </submittedName>
</protein>
<accession>A0A977KUD2</accession>
<dbReference type="Proteomes" id="UP001065613">
    <property type="component" value="Chromosome"/>
</dbReference>
<dbReference type="Gene3D" id="3.90.550.10">
    <property type="entry name" value="Spore Coat Polysaccharide Biosynthesis Protein SpsA, Chain A"/>
    <property type="match status" value="1"/>
</dbReference>
<sequence>MDNVIRQRFEIPKEIIQGIHRGTMLIKKQSFLSVGYFDSHWQRVEFIDWYIRAKALNLEMMVIPNILFKRRIHQNNIGIIKKDRQSEYVQVIKQALNKKRENS</sequence>
<dbReference type="KEGG" id="wna:KA717_31220"/>
<dbReference type="SUPFAM" id="SSF53448">
    <property type="entry name" value="Nucleotide-diphospho-sugar transferases"/>
    <property type="match status" value="1"/>
</dbReference>
<dbReference type="EMBL" id="CP073041">
    <property type="protein sequence ID" value="UXE60094.1"/>
    <property type="molecule type" value="Genomic_DNA"/>
</dbReference>
<name>A0A977KUD2_9CYAN</name>
<organism evidence="1">
    <name type="scientific">Woronichinia naegeliana WA131</name>
    <dbReference type="NCBI Taxonomy" id="2824559"/>
    <lineage>
        <taxon>Bacteria</taxon>
        <taxon>Bacillati</taxon>
        <taxon>Cyanobacteriota</taxon>
        <taxon>Cyanophyceae</taxon>
        <taxon>Synechococcales</taxon>
        <taxon>Coelosphaeriaceae</taxon>
        <taxon>Woronichinia</taxon>
    </lineage>
</organism>
<dbReference type="AlphaFoldDB" id="A0A977KUD2"/>
<reference evidence="1" key="1">
    <citation type="submission" date="2021-04" db="EMBL/GenBank/DDBJ databases">
        <title>Genome sequence of Woronichinia naegeliana from Washington state freshwater lake bloom.</title>
        <authorList>
            <person name="Dreher T.W."/>
        </authorList>
    </citation>
    <scope>NUCLEOTIDE SEQUENCE</scope>
    <source>
        <strain evidence="1">WA131</strain>
    </source>
</reference>
<proteinExistence type="predicted"/>
<evidence type="ECO:0000313" key="1">
    <source>
        <dbReference type="EMBL" id="UXE60094.1"/>
    </source>
</evidence>
<gene>
    <name evidence="1" type="ORF">KA717_31220</name>
</gene>